<dbReference type="AlphaFoldDB" id="A0A4U6VUG2"/>
<organism evidence="2 3">
    <name type="scientific">Setaria viridis</name>
    <name type="common">Green bristlegrass</name>
    <name type="synonym">Setaria italica subsp. viridis</name>
    <dbReference type="NCBI Taxonomy" id="4556"/>
    <lineage>
        <taxon>Eukaryota</taxon>
        <taxon>Viridiplantae</taxon>
        <taxon>Streptophyta</taxon>
        <taxon>Embryophyta</taxon>
        <taxon>Tracheophyta</taxon>
        <taxon>Spermatophyta</taxon>
        <taxon>Magnoliopsida</taxon>
        <taxon>Liliopsida</taxon>
        <taxon>Poales</taxon>
        <taxon>Poaceae</taxon>
        <taxon>PACMAD clade</taxon>
        <taxon>Panicoideae</taxon>
        <taxon>Panicodae</taxon>
        <taxon>Paniceae</taxon>
        <taxon>Cenchrinae</taxon>
        <taxon>Setaria</taxon>
    </lineage>
</organism>
<sequence length="180" mass="20397">MPQELLDSVAPDLDSVIEVSDSVVLDNIEMTLQELPDSIKPDLDSIVEVPDSIALDNVEPLDSVEEVPDSVEEVQCPRRCMFHASGIFREAYFQARRNAHSCAHCGLLHKDYDVPARFLYGVDKFDCAFFIPDVEKLEMHGNTIILPEEVVKKLEEHDEKMKQTKISPQANKEDEAKQDQ</sequence>
<keyword evidence="3" id="KW-1185">Reference proteome</keyword>
<dbReference type="Gramene" id="TKW28447">
    <property type="protein sequence ID" value="TKW28447"/>
    <property type="gene ID" value="SEVIR_3G323800v2"/>
</dbReference>
<name>A0A4U6VUG2_SETVI</name>
<reference evidence="2" key="1">
    <citation type="submission" date="2019-03" db="EMBL/GenBank/DDBJ databases">
        <title>WGS assembly of Setaria viridis.</title>
        <authorList>
            <person name="Huang P."/>
            <person name="Jenkins J."/>
            <person name="Grimwood J."/>
            <person name="Barry K."/>
            <person name="Healey A."/>
            <person name="Mamidi S."/>
            <person name="Sreedasyam A."/>
            <person name="Shu S."/>
            <person name="Feldman M."/>
            <person name="Wu J."/>
            <person name="Yu Y."/>
            <person name="Chen C."/>
            <person name="Johnson J."/>
            <person name="Rokhsar D."/>
            <person name="Baxter I."/>
            <person name="Schmutz J."/>
            <person name="Brutnell T."/>
            <person name="Kellogg E."/>
        </authorList>
    </citation>
    <scope>NUCLEOTIDE SEQUENCE [LARGE SCALE GENOMIC DNA]</scope>
</reference>
<evidence type="ECO:0000313" key="2">
    <source>
        <dbReference type="EMBL" id="TKW28447.1"/>
    </source>
</evidence>
<dbReference type="EMBL" id="CM016554">
    <property type="protein sequence ID" value="TKW28447.1"/>
    <property type="molecule type" value="Genomic_DNA"/>
</dbReference>
<feature type="region of interest" description="Disordered" evidence="1">
    <location>
        <begin position="156"/>
        <end position="180"/>
    </location>
</feature>
<dbReference type="Proteomes" id="UP000298652">
    <property type="component" value="Chromosome 3"/>
</dbReference>
<dbReference type="OMA" id="IDMVPNY"/>
<feature type="compositionally biased region" description="Basic and acidic residues" evidence="1">
    <location>
        <begin position="171"/>
        <end position="180"/>
    </location>
</feature>
<proteinExistence type="predicted"/>
<protein>
    <submittedName>
        <fullName evidence="2">Uncharacterized protein</fullName>
    </submittedName>
</protein>
<accession>A0A4U6VUG2</accession>
<gene>
    <name evidence="2" type="ORF">SEVIR_3G323800v2</name>
</gene>
<evidence type="ECO:0000256" key="1">
    <source>
        <dbReference type="SAM" id="MobiDB-lite"/>
    </source>
</evidence>
<evidence type="ECO:0000313" key="3">
    <source>
        <dbReference type="Proteomes" id="UP000298652"/>
    </source>
</evidence>